<feature type="non-terminal residue" evidence="7">
    <location>
        <position position="1"/>
    </location>
</feature>
<keyword evidence="4" id="KW-0274">FAD</keyword>
<dbReference type="GO" id="GO:0004368">
    <property type="term" value="F:glycerol-3-phosphate dehydrogenase (quinone) activity"/>
    <property type="evidence" value="ECO:0007669"/>
    <property type="project" value="InterPro"/>
</dbReference>
<dbReference type="AlphaFoldDB" id="X1C7Z9"/>
<dbReference type="GO" id="GO:0046168">
    <property type="term" value="P:glycerol-3-phosphate catabolic process"/>
    <property type="evidence" value="ECO:0007669"/>
    <property type="project" value="TreeGrafter"/>
</dbReference>
<keyword evidence="3" id="KW-0285">Flavoprotein</keyword>
<name>X1C7Z9_9ZZZZ</name>
<evidence type="ECO:0000256" key="4">
    <source>
        <dbReference type="ARBA" id="ARBA00022827"/>
    </source>
</evidence>
<dbReference type="SUPFAM" id="SSF51905">
    <property type="entry name" value="FAD/NAD(P)-binding domain"/>
    <property type="match status" value="1"/>
</dbReference>
<feature type="non-terminal residue" evidence="7">
    <location>
        <position position="270"/>
    </location>
</feature>
<dbReference type="InterPro" id="IPR006076">
    <property type="entry name" value="FAD-dep_OxRdtase"/>
</dbReference>
<comment type="cofactor">
    <cofactor evidence="1">
        <name>FAD</name>
        <dbReference type="ChEBI" id="CHEBI:57692"/>
    </cofactor>
</comment>
<feature type="domain" description="FAD dependent oxidoreductase" evidence="6">
    <location>
        <begin position="15"/>
        <end position="253"/>
    </location>
</feature>
<accession>X1C7Z9</accession>
<dbReference type="Gene3D" id="3.50.50.60">
    <property type="entry name" value="FAD/NAD(P)-binding domain"/>
    <property type="match status" value="1"/>
</dbReference>
<dbReference type="PANTHER" id="PTHR11985">
    <property type="entry name" value="GLYCEROL-3-PHOSPHATE DEHYDROGENASE"/>
    <property type="match status" value="1"/>
</dbReference>
<evidence type="ECO:0000256" key="1">
    <source>
        <dbReference type="ARBA" id="ARBA00001974"/>
    </source>
</evidence>
<evidence type="ECO:0000256" key="2">
    <source>
        <dbReference type="ARBA" id="ARBA00007330"/>
    </source>
</evidence>
<evidence type="ECO:0000259" key="6">
    <source>
        <dbReference type="Pfam" id="PF01266"/>
    </source>
</evidence>
<dbReference type="EMBL" id="BART01028724">
    <property type="protein sequence ID" value="GAG92518.1"/>
    <property type="molecule type" value="Genomic_DNA"/>
</dbReference>
<gene>
    <name evidence="7" type="ORF">S01H4_50564</name>
</gene>
<dbReference type="PANTHER" id="PTHR11985:SF35">
    <property type="entry name" value="ANAEROBIC GLYCEROL-3-PHOSPHATE DEHYDROGENASE SUBUNIT A"/>
    <property type="match status" value="1"/>
</dbReference>
<dbReference type="Pfam" id="PF01266">
    <property type="entry name" value="DAO"/>
    <property type="match status" value="1"/>
</dbReference>
<dbReference type="InterPro" id="IPR000447">
    <property type="entry name" value="G3P_DH_FAD-dep"/>
</dbReference>
<evidence type="ECO:0000313" key="7">
    <source>
        <dbReference type="EMBL" id="GAG92518.1"/>
    </source>
</evidence>
<comment type="similarity">
    <text evidence="2">Belongs to the FAD-dependent glycerol-3-phosphate dehydrogenase family.</text>
</comment>
<keyword evidence="5" id="KW-0560">Oxidoreductase</keyword>
<comment type="caution">
    <text evidence="7">The sequence shown here is derived from an EMBL/GenBank/DDBJ whole genome shotgun (WGS) entry which is preliminary data.</text>
</comment>
<sequence length="270" mass="30526">LGLILYDLLALKWAHQRYPATEMHERWPFLRQDGLVCGYRYFDAHTDDARLVLRIIREAEREGGTALNYAWVEELLRSHSGEVRGVVLRDQDLILGGRTIEVEAPVVINATGAWADEMRFHIGGRRRLRQLRGSHLTFPAKKVPLSRAISFWHPHDQRPVFIYPWGRTIIVGTTDVDHGSVLQIDPSISASEAEYLMVAARYAFPPLELSLNDVLSTFSGIRAVVDTGRADPSKESREHVIWQEKGLVTVAGGKLTTFRVMAHDALRAIQ</sequence>
<proteinExistence type="inferred from homology"/>
<protein>
    <recommendedName>
        <fullName evidence="6">FAD dependent oxidoreductase domain-containing protein</fullName>
    </recommendedName>
</protein>
<evidence type="ECO:0000256" key="5">
    <source>
        <dbReference type="ARBA" id="ARBA00023002"/>
    </source>
</evidence>
<evidence type="ECO:0000256" key="3">
    <source>
        <dbReference type="ARBA" id="ARBA00022630"/>
    </source>
</evidence>
<organism evidence="7">
    <name type="scientific">marine sediment metagenome</name>
    <dbReference type="NCBI Taxonomy" id="412755"/>
    <lineage>
        <taxon>unclassified sequences</taxon>
        <taxon>metagenomes</taxon>
        <taxon>ecological metagenomes</taxon>
    </lineage>
</organism>
<dbReference type="InterPro" id="IPR036188">
    <property type="entry name" value="FAD/NAD-bd_sf"/>
</dbReference>
<reference evidence="7" key="1">
    <citation type="journal article" date="2014" name="Front. Microbiol.">
        <title>High frequency of phylogenetically diverse reductive dehalogenase-homologous genes in deep subseafloor sedimentary metagenomes.</title>
        <authorList>
            <person name="Kawai M."/>
            <person name="Futagami T."/>
            <person name="Toyoda A."/>
            <person name="Takaki Y."/>
            <person name="Nishi S."/>
            <person name="Hori S."/>
            <person name="Arai W."/>
            <person name="Tsubouchi T."/>
            <person name="Morono Y."/>
            <person name="Uchiyama I."/>
            <person name="Ito T."/>
            <person name="Fujiyama A."/>
            <person name="Inagaki F."/>
            <person name="Takami H."/>
        </authorList>
    </citation>
    <scope>NUCLEOTIDE SEQUENCE</scope>
    <source>
        <strain evidence="7">Expedition CK06-06</strain>
    </source>
</reference>
<dbReference type="Gene3D" id="3.30.9.10">
    <property type="entry name" value="D-Amino Acid Oxidase, subunit A, domain 2"/>
    <property type="match status" value="1"/>
</dbReference>